<evidence type="ECO:0000313" key="7">
    <source>
        <dbReference type="EMBL" id="CAF3777185.1"/>
    </source>
</evidence>
<reference evidence="5" key="1">
    <citation type="submission" date="2021-02" db="EMBL/GenBank/DDBJ databases">
        <authorList>
            <person name="Nowell W R."/>
        </authorList>
    </citation>
    <scope>NUCLEOTIDE SEQUENCE</scope>
</reference>
<dbReference type="Pfam" id="PF13499">
    <property type="entry name" value="EF-hand_7"/>
    <property type="match status" value="2"/>
</dbReference>
<dbReference type="PROSITE" id="PS00018">
    <property type="entry name" value="EF_HAND_1"/>
    <property type="match status" value="1"/>
</dbReference>
<evidence type="ECO:0000259" key="4">
    <source>
        <dbReference type="PROSITE" id="PS50222"/>
    </source>
</evidence>
<dbReference type="EMBL" id="CAJNOE010000033">
    <property type="protein sequence ID" value="CAF0776438.1"/>
    <property type="molecule type" value="Genomic_DNA"/>
</dbReference>
<dbReference type="Gene3D" id="1.10.238.10">
    <property type="entry name" value="EF-hand"/>
    <property type="match status" value="2"/>
</dbReference>
<comment type="caution">
    <text evidence="5">The sequence shown here is derived from an EMBL/GenBank/DDBJ whole genome shotgun (WGS) entry which is preliminary data.</text>
</comment>
<dbReference type="Proteomes" id="UP000663845">
    <property type="component" value="Unassembled WGS sequence"/>
</dbReference>
<evidence type="ECO:0000313" key="8">
    <source>
        <dbReference type="EMBL" id="CAF4047068.1"/>
    </source>
</evidence>
<dbReference type="PANTHER" id="PTHR23048">
    <property type="entry name" value="MYOSIN LIGHT CHAIN 1, 3"/>
    <property type="match status" value="1"/>
</dbReference>
<feature type="domain" description="EF-hand" evidence="4">
    <location>
        <begin position="129"/>
        <end position="164"/>
    </location>
</feature>
<feature type="region of interest" description="Disordered" evidence="3">
    <location>
        <begin position="1"/>
        <end position="21"/>
    </location>
</feature>
<evidence type="ECO:0000256" key="2">
    <source>
        <dbReference type="ARBA" id="ARBA00022837"/>
    </source>
</evidence>
<evidence type="ECO:0000313" key="6">
    <source>
        <dbReference type="EMBL" id="CAF0799592.1"/>
    </source>
</evidence>
<dbReference type="AlphaFoldDB" id="A0A813R4L8"/>
<dbReference type="GO" id="GO:0016460">
    <property type="term" value="C:myosin II complex"/>
    <property type="evidence" value="ECO:0007669"/>
    <property type="project" value="TreeGrafter"/>
</dbReference>
<evidence type="ECO:0000256" key="1">
    <source>
        <dbReference type="ARBA" id="ARBA00022737"/>
    </source>
</evidence>
<feature type="domain" description="EF-hand" evidence="4">
    <location>
        <begin position="238"/>
        <end position="270"/>
    </location>
</feature>
<name>A0A813R4L8_9BILA</name>
<keyword evidence="2" id="KW-0106">Calcium</keyword>
<dbReference type="EMBL" id="CAJOBB010000922">
    <property type="protein sequence ID" value="CAF3777185.1"/>
    <property type="molecule type" value="Genomic_DNA"/>
</dbReference>
<organism evidence="5 9">
    <name type="scientific">Adineta steineri</name>
    <dbReference type="NCBI Taxonomy" id="433720"/>
    <lineage>
        <taxon>Eukaryota</taxon>
        <taxon>Metazoa</taxon>
        <taxon>Spiralia</taxon>
        <taxon>Gnathifera</taxon>
        <taxon>Rotifera</taxon>
        <taxon>Eurotatoria</taxon>
        <taxon>Bdelloidea</taxon>
        <taxon>Adinetida</taxon>
        <taxon>Adinetidae</taxon>
        <taxon>Adineta</taxon>
    </lineage>
</organism>
<evidence type="ECO:0000256" key="3">
    <source>
        <dbReference type="SAM" id="MobiDB-lite"/>
    </source>
</evidence>
<proteinExistence type="predicted"/>
<dbReference type="EMBL" id="CAJNOG010000030">
    <property type="protein sequence ID" value="CAF0799592.1"/>
    <property type="molecule type" value="Genomic_DNA"/>
</dbReference>
<dbReference type="InterPro" id="IPR011992">
    <property type="entry name" value="EF-hand-dom_pair"/>
</dbReference>
<dbReference type="Proteomes" id="UP000663860">
    <property type="component" value="Unassembled WGS sequence"/>
</dbReference>
<gene>
    <name evidence="5" type="ORF">IZO911_LOCUS5583</name>
    <name evidence="6" type="ORF">JYZ213_LOCUS5180</name>
    <name evidence="7" type="ORF">KXQ929_LOCUS15713</name>
    <name evidence="8" type="ORF">OXD698_LOCUS32283</name>
</gene>
<dbReference type="GO" id="GO:0005509">
    <property type="term" value="F:calcium ion binding"/>
    <property type="evidence" value="ECO:0007669"/>
    <property type="project" value="InterPro"/>
</dbReference>
<sequence>MRRETNHYQSASPLFPRRSPLPQNDYRRYSYDPINRPIEYYSSNSKFIFNDITTINPPQLSPLEKFCYKRMCKACVPEHIRTPEEKPQLIDINILYPYDPYNIELEHFTEEQIEGKYTKIIPIVNLNMPGNLEFRQAFLLYDKDSDGAINPKVLGHVMRTLGQNPTEDELKGLINEFDCDGKGLIDFDEFLQMMAKRAKEHNEEDDLREAFRVFDKNGLGYIKVAELKHVMTNLGEQFSDDEVDEILREFDVDGNGIIEYEELVKMVTGK</sequence>
<dbReference type="EMBL" id="CAJOAZ010004167">
    <property type="protein sequence ID" value="CAF4047068.1"/>
    <property type="molecule type" value="Genomic_DNA"/>
</dbReference>
<dbReference type="SMART" id="SM00054">
    <property type="entry name" value="EFh"/>
    <property type="match status" value="4"/>
</dbReference>
<evidence type="ECO:0000313" key="5">
    <source>
        <dbReference type="EMBL" id="CAF0776438.1"/>
    </source>
</evidence>
<dbReference type="InterPro" id="IPR018247">
    <property type="entry name" value="EF_Hand_1_Ca_BS"/>
</dbReference>
<dbReference type="CDD" id="cd00051">
    <property type="entry name" value="EFh"/>
    <property type="match status" value="2"/>
</dbReference>
<accession>A0A813R4L8</accession>
<dbReference type="Proteomes" id="UP000663844">
    <property type="component" value="Unassembled WGS sequence"/>
</dbReference>
<evidence type="ECO:0000313" key="9">
    <source>
        <dbReference type="Proteomes" id="UP000663860"/>
    </source>
</evidence>
<dbReference type="Proteomes" id="UP000663868">
    <property type="component" value="Unassembled WGS sequence"/>
</dbReference>
<dbReference type="SUPFAM" id="SSF47473">
    <property type="entry name" value="EF-hand"/>
    <property type="match status" value="1"/>
</dbReference>
<dbReference type="PROSITE" id="PS50222">
    <property type="entry name" value="EF_HAND_2"/>
    <property type="match status" value="4"/>
</dbReference>
<keyword evidence="1" id="KW-0677">Repeat</keyword>
<dbReference type="InterPro" id="IPR002048">
    <property type="entry name" value="EF_hand_dom"/>
</dbReference>
<dbReference type="InterPro" id="IPR050230">
    <property type="entry name" value="CALM/Myosin/TropC-like"/>
</dbReference>
<dbReference type="PANTHER" id="PTHR23048:SF0">
    <property type="entry name" value="CALMODULIN LIKE 3"/>
    <property type="match status" value="1"/>
</dbReference>
<feature type="domain" description="EF-hand" evidence="4">
    <location>
        <begin position="165"/>
        <end position="200"/>
    </location>
</feature>
<dbReference type="FunFam" id="1.10.238.10:FF:000527">
    <property type="entry name" value="Calmodulin-3"/>
    <property type="match status" value="1"/>
</dbReference>
<feature type="domain" description="EF-hand" evidence="4">
    <location>
        <begin position="202"/>
        <end position="237"/>
    </location>
</feature>
<protein>
    <recommendedName>
        <fullName evidence="4">EF-hand domain-containing protein</fullName>
    </recommendedName>
</protein>